<dbReference type="AlphaFoldDB" id="A0A2Z6EU40"/>
<dbReference type="EMBL" id="AP018150">
    <property type="protein sequence ID" value="BBE08959.1"/>
    <property type="molecule type" value="Genomic_DNA"/>
</dbReference>
<dbReference type="Proteomes" id="UP000282597">
    <property type="component" value="Chromosome"/>
</dbReference>
<sequence>MKKEILIVLLIVKSWVTGCGGGSSSESTTKCETFHPLSCNESQFDHADLLSRFKNFPTEEKIPSFTLGNGQAIIGFRKDDAEIKDILILPISYSSKEAVQYIKSHSNWLGENLIEIKILDNKTRDNIKFKFLAIEKGNRPIEPTIDRAALIAIFSLISKRNGLINWLSPEIIEDSNGNYWLEYSLSEASVYSPPLNLSDLSSNKVDADHAVRTDFSLSERQAVSPMDDSTSLEDDRLIAFTVVRISYKGSGTTPPSNGGEPLSIHELYARWDQARSARLKIINDNGSDSDSDDF</sequence>
<keyword evidence="2" id="KW-1185">Reference proteome</keyword>
<evidence type="ECO:0000313" key="1">
    <source>
        <dbReference type="EMBL" id="BBE08959.1"/>
    </source>
</evidence>
<dbReference type="KEGG" id="mcys:MCB1EB_0798"/>
<reference evidence="1 2" key="1">
    <citation type="journal article" date="2018" name="Microbes Environ.">
        <title>Comparative Genomic Insights into Endofungal Lifestyles of Two Bacterial Endosymbionts, Mycoavidus cysteinexigens and Burkholderia rhizoxinica.</title>
        <authorList>
            <person name="Sharmin D."/>
            <person name="Guo Y."/>
            <person name="Nishizawa T."/>
            <person name="Ohshima S."/>
            <person name="Sato Y."/>
            <person name="Takashima Y."/>
            <person name="Narisawa K."/>
            <person name="Ohta H."/>
        </authorList>
    </citation>
    <scope>NUCLEOTIDE SEQUENCE [LARGE SCALE GENOMIC DNA]</scope>
    <source>
        <strain evidence="1 2">B1-EB</strain>
    </source>
</reference>
<name>A0A2Z6EU40_9BURK</name>
<dbReference type="RefSeq" id="WP_045362770.1">
    <property type="nucleotide sequence ID" value="NZ_AP018150.1"/>
</dbReference>
<gene>
    <name evidence="1" type="ORF">MCB1EB_0798</name>
</gene>
<organism evidence="1 2">
    <name type="scientific">Mycoavidus cysteinexigens</name>
    <dbReference type="NCBI Taxonomy" id="1553431"/>
    <lineage>
        <taxon>Bacteria</taxon>
        <taxon>Pseudomonadati</taxon>
        <taxon>Pseudomonadota</taxon>
        <taxon>Betaproteobacteria</taxon>
        <taxon>Burkholderiales</taxon>
        <taxon>Burkholderiaceae</taxon>
        <taxon>Mycoavidus</taxon>
    </lineage>
</organism>
<accession>A0A2Z6EU40</accession>
<proteinExistence type="predicted"/>
<protein>
    <submittedName>
        <fullName evidence="1">Protein containing Pumilio domain</fullName>
    </submittedName>
</protein>
<evidence type="ECO:0000313" key="2">
    <source>
        <dbReference type="Proteomes" id="UP000282597"/>
    </source>
</evidence>